<dbReference type="PIRSF" id="PIRSF003092">
    <property type="entry name" value="MinD"/>
    <property type="match status" value="1"/>
</dbReference>
<keyword evidence="4" id="KW-1185">Reference proteome</keyword>
<dbReference type="InterPro" id="IPR027417">
    <property type="entry name" value="P-loop_NTPase"/>
</dbReference>
<dbReference type="SUPFAM" id="SSF52540">
    <property type="entry name" value="P-loop containing nucleoside triphosphate hydrolases"/>
    <property type="match status" value="1"/>
</dbReference>
<comment type="caution">
    <text evidence="3">The sequence shown here is derived from an EMBL/GenBank/DDBJ whole genome shotgun (WGS) entry which is preliminary data.</text>
</comment>
<dbReference type="PANTHER" id="PTHR43384:SF4">
    <property type="entry name" value="CELLULOSE BIOSYNTHESIS PROTEIN BCSQ-RELATED"/>
    <property type="match status" value="1"/>
</dbReference>
<dbReference type="GO" id="GO:0016887">
    <property type="term" value="F:ATP hydrolysis activity"/>
    <property type="evidence" value="ECO:0007669"/>
    <property type="project" value="TreeGrafter"/>
</dbReference>
<dbReference type="Proteomes" id="UP000288623">
    <property type="component" value="Unassembled WGS sequence"/>
</dbReference>
<reference evidence="3 4" key="1">
    <citation type="submission" date="2014-11" db="EMBL/GenBank/DDBJ databases">
        <title>Genome sequence and analysis of novel Kurthia sp.</title>
        <authorList>
            <person name="Lawson J.N."/>
            <person name="Gonzalez J.E."/>
            <person name="Rinauldi L."/>
            <person name="Xuan Z."/>
            <person name="Firman A."/>
            <person name="Shaddox L."/>
            <person name="Trudeau A."/>
            <person name="Shah S."/>
            <person name="Reiman D."/>
        </authorList>
    </citation>
    <scope>NUCLEOTIDE SEQUENCE [LARGE SCALE GENOMIC DNA]</scope>
    <source>
        <strain evidence="3 4">3B1D</strain>
    </source>
</reference>
<dbReference type="InterPro" id="IPR025501">
    <property type="entry name" value="MinD_FleN"/>
</dbReference>
<dbReference type="GO" id="GO:0005524">
    <property type="term" value="F:ATP binding"/>
    <property type="evidence" value="ECO:0007669"/>
    <property type="project" value="UniProtKB-KW"/>
</dbReference>
<dbReference type="Gene3D" id="3.40.50.300">
    <property type="entry name" value="P-loop containing nucleotide triphosphate hydrolases"/>
    <property type="match status" value="1"/>
</dbReference>
<dbReference type="GO" id="GO:0009898">
    <property type="term" value="C:cytoplasmic side of plasma membrane"/>
    <property type="evidence" value="ECO:0007669"/>
    <property type="project" value="TreeGrafter"/>
</dbReference>
<dbReference type="InterPro" id="IPR050625">
    <property type="entry name" value="ParA/MinD_ATPase"/>
</dbReference>
<dbReference type="EMBL" id="JTFC01000031">
    <property type="protein sequence ID" value="RUS55332.1"/>
    <property type="molecule type" value="Genomic_DNA"/>
</dbReference>
<proteinExistence type="predicted"/>
<organism evidence="3 4">
    <name type="scientific">Candidatus Kurthia intestinigallinarum</name>
    <dbReference type="NCBI Taxonomy" id="1562256"/>
    <lineage>
        <taxon>Bacteria</taxon>
        <taxon>Bacillati</taxon>
        <taxon>Bacillota</taxon>
        <taxon>Bacilli</taxon>
        <taxon>Bacillales</taxon>
        <taxon>Caryophanaceae</taxon>
        <taxon>Kurthia</taxon>
    </lineage>
</organism>
<dbReference type="RefSeq" id="WP_126990752.1">
    <property type="nucleotide sequence ID" value="NZ_JTFC01000031.1"/>
</dbReference>
<dbReference type="GO" id="GO:0005829">
    <property type="term" value="C:cytosol"/>
    <property type="evidence" value="ECO:0007669"/>
    <property type="project" value="TreeGrafter"/>
</dbReference>
<dbReference type="InterPro" id="IPR033756">
    <property type="entry name" value="YlxH/NBP35"/>
</dbReference>
<evidence type="ECO:0000256" key="1">
    <source>
        <dbReference type="ARBA" id="ARBA00022741"/>
    </source>
</evidence>
<dbReference type="GO" id="GO:0051782">
    <property type="term" value="P:negative regulation of cell division"/>
    <property type="evidence" value="ECO:0007669"/>
    <property type="project" value="TreeGrafter"/>
</dbReference>
<keyword evidence="2" id="KW-0067">ATP-binding</keyword>
<keyword evidence="1" id="KW-0547">Nucleotide-binding</keyword>
<sequence>MGNQAEKLRLKMENKRISTSIGVISGKGGVGKSNFSTNFSFNLAEKGYEIVIVDMDIGMGNIHILLGEKSRYSLIDYLSGEYILEDVIESFLSNIDYLSGGSAMAKVIEWNDSMFDRLLSAFELLQQRYDYIIFDMGAGATEWSLQLLEALDDIIVISTTEPTAVMDAYSMMKYVNTRNPLKNMHIVCNRALTTDEANQTLHRLKSTAQQFLNKNLNILGSIPEDIHVRKAVQQQKLFSILYERAPATKAVQKITTTYTSGQSKNLNELDTNRFINALKSIFSKGRG</sequence>
<evidence type="ECO:0000313" key="3">
    <source>
        <dbReference type="EMBL" id="RUS55332.1"/>
    </source>
</evidence>
<dbReference type="InterPro" id="IPR033875">
    <property type="entry name" value="FlhG"/>
</dbReference>
<evidence type="ECO:0000256" key="2">
    <source>
        <dbReference type="ARBA" id="ARBA00022840"/>
    </source>
</evidence>
<name>A0A433RT52_9BACL</name>
<evidence type="ECO:0000313" key="4">
    <source>
        <dbReference type="Proteomes" id="UP000288623"/>
    </source>
</evidence>
<dbReference type="OrthoDB" id="9816297at2"/>
<dbReference type="CDD" id="cd02038">
    <property type="entry name" value="FlhG-like"/>
    <property type="match status" value="1"/>
</dbReference>
<dbReference type="AlphaFoldDB" id="A0A433RT52"/>
<dbReference type="PANTHER" id="PTHR43384">
    <property type="entry name" value="SEPTUM SITE-DETERMINING PROTEIN MIND HOMOLOG, CHLOROPLASTIC-RELATED"/>
    <property type="match status" value="1"/>
</dbReference>
<accession>A0A433RT52</accession>
<gene>
    <name evidence="3" type="ORF">QI30_10335</name>
</gene>
<dbReference type="Pfam" id="PF10609">
    <property type="entry name" value="ParA"/>
    <property type="match status" value="1"/>
</dbReference>
<protein>
    <submittedName>
        <fullName evidence="3">ATPase</fullName>
    </submittedName>
</protein>